<proteinExistence type="predicted"/>
<dbReference type="RefSeq" id="WP_014759265.1">
    <property type="nucleotide sequence ID" value="NC_017992.1"/>
</dbReference>
<reference evidence="1 2" key="1">
    <citation type="journal article" date="2014" name="Appl. Environ. Microbiol.">
        <title>Profile of Secreted Hydrolases, Associated Proteins, and SlpA in Thermoanaerobacterium saccharolyticum during the Degradation of Hemicellulose.</title>
        <authorList>
            <person name="Currie D.H."/>
            <person name="Guss A.M."/>
            <person name="Herring C.D."/>
            <person name="Giannone R.J."/>
            <person name="Johnson C.M."/>
            <person name="Lankford P.K."/>
            <person name="Brown S.D."/>
            <person name="Hettich R.L."/>
            <person name="Lynd L.R."/>
        </authorList>
    </citation>
    <scope>NUCLEOTIDE SEQUENCE [LARGE SCALE GENOMIC DNA]</scope>
    <source>
        <strain evidence="2">DSM 8691 / JW/SL-YS485</strain>
    </source>
</reference>
<dbReference type="PATRIC" id="fig|1094508.3.peg.2465"/>
<dbReference type="STRING" id="1094508.Tsac_2431"/>
<protein>
    <submittedName>
        <fullName evidence="1">Uncharacterized protein</fullName>
    </submittedName>
</protein>
<dbReference type="KEGG" id="tsh:Tsac_2431"/>
<dbReference type="Proteomes" id="UP000006178">
    <property type="component" value="Chromosome"/>
</dbReference>
<evidence type="ECO:0000313" key="2">
    <source>
        <dbReference type="Proteomes" id="UP000006178"/>
    </source>
</evidence>
<dbReference type="EMBL" id="CP003184">
    <property type="protein sequence ID" value="AFK87429.1"/>
    <property type="molecule type" value="Genomic_DNA"/>
</dbReference>
<sequence length="301" mass="34131">MEDAKENQFKQNIIFKMEGSAFQSGYDLYNALLGLKSFQDILDKAYLTIVNKERITKTDRQIYKVKANSIYEGSFIADLSILACGAVQIAMPIVETYSPSLLWEITKNGFEYLKIILEARKDNKAISLKQENGSGNMILSIGNNNAPIYIIDPSTYKFSNRAFPDIASLASCVDGENISNITIEGKEDKKIINIGQEERKIFNLEPILDEEPFNFIGEIFRIDTHLQSGKLTIISCDDNNLNGYEFNFELLDDSGNLLRKCCALINREAEFIALRKIQYNPITLKDEIKSLKIYSANEINK</sequence>
<dbReference type="eggNOG" id="ENOG502Z9SQ">
    <property type="taxonomic scope" value="Bacteria"/>
</dbReference>
<accession>I3VY34</accession>
<keyword evidence="2" id="KW-1185">Reference proteome</keyword>
<gene>
    <name evidence="1" type="ordered locus">Tsac_2431</name>
</gene>
<dbReference type="AlphaFoldDB" id="I3VY34"/>
<organism evidence="1 2">
    <name type="scientific">Thermoanaerobacterium saccharolyticum (strain DSM 8691 / JW/SL-YS485)</name>
    <dbReference type="NCBI Taxonomy" id="1094508"/>
    <lineage>
        <taxon>Bacteria</taxon>
        <taxon>Bacillati</taxon>
        <taxon>Bacillota</taxon>
        <taxon>Clostridia</taxon>
        <taxon>Thermoanaerobacterales</taxon>
        <taxon>Thermoanaerobacteraceae</taxon>
        <taxon>Thermoanaerobacterium</taxon>
    </lineage>
</organism>
<evidence type="ECO:0000313" key="1">
    <source>
        <dbReference type="EMBL" id="AFK87429.1"/>
    </source>
</evidence>
<name>I3VY34_THESW</name>
<dbReference type="BioCyc" id="TSAC1094508:GLMA-2461-MONOMER"/>